<keyword evidence="1" id="KW-0472">Membrane</keyword>
<dbReference type="PANTHER" id="PTHR30569:SF0">
    <property type="entry name" value="CYTOSINE PERMEASE"/>
    <property type="match status" value="1"/>
</dbReference>
<dbReference type="InterPro" id="IPR030191">
    <property type="entry name" value="CodB"/>
</dbReference>
<accession>A0A9E5JY47</accession>
<keyword evidence="1" id="KW-0812">Transmembrane</keyword>
<feature type="transmembrane region" description="Helical" evidence="1">
    <location>
        <begin position="492"/>
        <end position="513"/>
    </location>
</feature>
<feature type="transmembrane region" description="Helical" evidence="1">
    <location>
        <begin position="98"/>
        <end position="126"/>
    </location>
</feature>
<dbReference type="GO" id="GO:0005886">
    <property type="term" value="C:plasma membrane"/>
    <property type="evidence" value="ECO:0007669"/>
    <property type="project" value="TreeGrafter"/>
</dbReference>
<feature type="transmembrane region" description="Helical" evidence="1">
    <location>
        <begin position="138"/>
        <end position="157"/>
    </location>
</feature>
<feature type="transmembrane region" description="Helical" evidence="1">
    <location>
        <begin position="335"/>
        <end position="355"/>
    </location>
</feature>
<feature type="transmembrane region" description="Helical" evidence="1">
    <location>
        <begin position="525"/>
        <end position="542"/>
    </location>
</feature>
<keyword evidence="1" id="KW-1133">Transmembrane helix</keyword>
<dbReference type="AlphaFoldDB" id="A0A9E5JY47"/>
<dbReference type="PANTHER" id="PTHR30569">
    <property type="entry name" value="CYTOSINE TRANSPORTER CODB"/>
    <property type="match status" value="1"/>
</dbReference>
<comment type="caution">
    <text evidence="2">The sequence shown here is derived from an EMBL/GenBank/DDBJ whole genome shotgun (WGS) entry which is preliminary data.</text>
</comment>
<evidence type="ECO:0000313" key="2">
    <source>
        <dbReference type="EMBL" id="NHO66776.1"/>
    </source>
</evidence>
<dbReference type="RefSeq" id="WP_167188229.1">
    <property type="nucleotide sequence ID" value="NZ_JAAONZ010000012.1"/>
</dbReference>
<organism evidence="2 3">
    <name type="scientific">Pseudomaricurvus hydrocarbonicus</name>
    <dbReference type="NCBI Taxonomy" id="1470433"/>
    <lineage>
        <taxon>Bacteria</taxon>
        <taxon>Pseudomonadati</taxon>
        <taxon>Pseudomonadota</taxon>
        <taxon>Gammaproteobacteria</taxon>
        <taxon>Cellvibrionales</taxon>
        <taxon>Cellvibrionaceae</taxon>
        <taxon>Pseudomaricurvus</taxon>
    </lineage>
</organism>
<name>A0A9E5JY47_9GAMM</name>
<feature type="transmembrane region" description="Helical" evidence="1">
    <location>
        <begin position="169"/>
        <end position="186"/>
    </location>
</feature>
<dbReference type="GO" id="GO:0015209">
    <property type="term" value="F:cytosine transmembrane transporter activity"/>
    <property type="evidence" value="ECO:0007669"/>
    <property type="project" value="InterPro"/>
</dbReference>
<evidence type="ECO:0000256" key="1">
    <source>
        <dbReference type="SAM" id="Phobius"/>
    </source>
</evidence>
<keyword evidence="3" id="KW-1185">Reference proteome</keyword>
<feature type="transmembrane region" description="Helical" evidence="1">
    <location>
        <begin position="424"/>
        <end position="448"/>
    </location>
</feature>
<proteinExistence type="predicted"/>
<evidence type="ECO:0000313" key="3">
    <source>
        <dbReference type="Proteomes" id="UP000787472"/>
    </source>
</evidence>
<feature type="transmembrane region" description="Helical" evidence="1">
    <location>
        <begin position="217"/>
        <end position="237"/>
    </location>
</feature>
<sequence length="564" mass="60918">MSDTNEFEMAPVAPSRLQPARHFAASYAGEHVAGTEFVIGAMFVAWGVGTSDILWGLLLGNLLAVLSWGLICAPIATNTRLTLYAYLNRICGGNLVKLYSLANGVLFCILAGAMITVSASAVRILFNIPAQVHWYPTSVGFVIVALVVGAVVVTIATKGFKRVAQFAEVCAPWMILMFVAGALAMYPQLQQAGASSGATSFMDIANNFIWIESDSEIGFWHVAAFAWICNLAMHGGLSDMTVLRFARKTSYGFFSGLGMFIGHYLAWVCAGIMGAGAALMMQTSITQLDAGAVAYQALGISGIIAVIIAGWTTSNPTIYRAGLAFQSLNPKWSRVTVTALAGIITTIIACFPFVFSRLMDFVGLMGLILAPVGAIIVTEHWLFKPLNLTRYWSFYQQQSLNVPALLAWVGSLACAWLLNQYAGVHLYFLLIPSWFIATGLYISLAIAFGAGRDYGAASEQLESAEVQRREAEARFLASAALERAAAKSTSSISMASSAAVVSLLACVGIMIYVFREGDLEQFKNWLLIPTVIYFISATLWVIQRESNPGEQTNLSDTYLKTKKS</sequence>
<feature type="transmembrane region" description="Helical" evidence="1">
    <location>
        <begin position="257"/>
        <end position="281"/>
    </location>
</feature>
<feature type="transmembrane region" description="Helical" evidence="1">
    <location>
        <begin position="53"/>
        <end position="77"/>
    </location>
</feature>
<protein>
    <submittedName>
        <fullName evidence="2">Nucleoside transporter</fullName>
    </submittedName>
</protein>
<dbReference type="EMBL" id="JAAONZ010000012">
    <property type="protein sequence ID" value="NHO66776.1"/>
    <property type="molecule type" value="Genomic_DNA"/>
</dbReference>
<feature type="transmembrane region" description="Helical" evidence="1">
    <location>
        <begin position="399"/>
        <end position="418"/>
    </location>
</feature>
<feature type="transmembrane region" description="Helical" evidence="1">
    <location>
        <begin position="293"/>
        <end position="314"/>
    </location>
</feature>
<dbReference type="Proteomes" id="UP000787472">
    <property type="component" value="Unassembled WGS sequence"/>
</dbReference>
<gene>
    <name evidence="2" type="ORF">G8770_14595</name>
</gene>
<feature type="transmembrane region" description="Helical" evidence="1">
    <location>
        <begin position="361"/>
        <end position="378"/>
    </location>
</feature>
<reference evidence="2" key="1">
    <citation type="submission" date="2020-03" db="EMBL/GenBank/DDBJ databases">
        <authorList>
            <person name="Guo F."/>
        </authorList>
    </citation>
    <scope>NUCLEOTIDE SEQUENCE</scope>
    <source>
        <strain evidence="2">JCM 30134</strain>
    </source>
</reference>
<dbReference type="Gene3D" id="1.10.4160.10">
    <property type="entry name" value="Hydantoin permease"/>
    <property type="match status" value="1"/>
</dbReference>